<dbReference type="Proteomes" id="UP000823638">
    <property type="component" value="Unassembled WGS sequence"/>
</dbReference>
<protein>
    <recommendedName>
        <fullName evidence="3">Nucleotide-diphospho-sugar transferase domain-containing protein</fullName>
    </recommendedName>
</protein>
<evidence type="ECO:0008006" key="3">
    <source>
        <dbReference type="Google" id="ProtNLM"/>
    </source>
</evidence>
<dbReference type="InterPro" id="IPR029044">
    <property type="entry name" value="Nucleotide-diphossugar_trans"/>
</dbReference>
<dbReference type="InterPro" id="IPR002495">
    <property type="entry name" value="Glyco_trans_8"/>
</dbReference>
<evidence type="ECO:0000313" key="2">
    <source>
        <dbReference type="Proteomes" id="UP000823638"/>
    </source>
</evidence>
<evidence type="ECO:0000313" key="1">
    <source>
        <dbReference type="EMBL" id="MBO8458659.1"/>
    </source>
</evidence>
<name>A0A9D9N361_9SPIR</name>
<reference evidence="1" key="1">
    <citation type="submission" date="2020-10" db="EMBL/GenBank/DDBJ databases">
        <authorList>
            <person name="Gilroy R."/>
        </authorList>
    </citation>
    <scope>NUCLEOTIDE SEQUENCE</scope>
    <source>
        <strain evidence="1">10532</strain>
    </source>
</reference>
<dbReference type="EMBL" id="JADIMM010000117">
    <property type="protein sequence ID" value="MBO8458659.1"/>
    <property type="molecule type" value="Genomic_DNA"/>
</dbReference>
<gene>
    <name evidence="1" type="ORF">IAA81_10630</name>
</gene>
<dbReference type="AlphaFoldDB" id="A0A9D9N361"/>
<accession>A0A9D9N361</accession>
<proteinExistence type="predicted"/>
<dbReference type="Gene3D" id="3.90.550.10">
    <property type="entry name" value="Spore Coat Polysaccharide Biosynthesis Protein SpsA, Chain A"/>
    <property type="match status" value="1"/>
</dbReference>
<dbReference type="SUPFAM" id="SSF53448">
    <property type="entry name" value="Nucleotide-diphospho-sugar transferases"/>
    <property type="match status" value="1"/>
</dbReference>
<dbReference type="Pfam" id="PF01501">
    <property type="entry name" value="Glyco_transf_8"/>
    <property type="match status" value="1"/>
</dbReference>
<reference evidence="1" key="2">
    <citation type="journal article" date="2021" name="PeerJ">
        <title>Extensive microbial diversity within the chicken gut microbiome revealed by metagenomics and culture.</title>
        <authorList>
            <person name="Gilroy R."/>
            <person name="Ravi A."/>
            <person name="Getino M."/>
            <person name="Pursley I."/>
            <person name="Horton D.L."/>
            <person name="Alikhan N.F."/>
            <person name="Baker D."/>
            <person name="Gharbi K."/>
            <person name="Hall N."/>
            <person name="Watson M."/>
            <person name="Adriaenssens E.M."/>
            <person name="Foster-Nyarko E."/>
            <person name="Jarju S."/>
            <person name="Secka A."/>
            <person name="Antonio M."/>
            <person name="Oren A."/>
            <person name="Chaudhuri R.R."/>
            <person name="La Ragione R."/>
            <person name="Hildebrand F."/>
            <person name="Pallen M.J."/>
        </authorList>
    </citation>
    <scope>NUCLEOTIDE SEQUENCE</scope>
    <source>
        <strain evidence="1">10532</strain>
    </source>
</reference>
<dbReference type="GO" id="GO:0016757">
    <property type="term" value="F:glycosyltransferase activity"/>
    <property type="evidence" value="ECO:0007669"/>
    <property type="project" value="InterPro"/>
</dbReference>
<organism evidence="1 2">
    <name type="scientific">Candidatus Gallitreponema excrementavium</name>
    <dbReference type="NCBI Taxonomy" id="2840840"/>
    <lineage>
        <taxon>Bacteria</taxon>
        <taxon>Pseudomonadati</taxon>
        <taxon>Spirochaetota</taxon>
        <taxon>Spirochaetia</taxon>
        <taxon>Spirochaetales</taxon>
        <taxon>Candidatus Gallitreponema</taxon>
    </lineage>
</organism>
<comment type="caution">
    <text evidence="1">The sequence shown here is derived from an EMBL/GenBank/DDBJ whole genome shotgun (WGS) entry which is preliminary data.</text>
</comment>
<sequence length="279" mass="32552">MDLPVKKAVVLLAVGEKYEKLLSTNISQFKSYAEKYNADLVVIKQKLDSTNKRSFFYQKLLLPDHLKEYDICVFFDIDILINPDCPSLFDLLPENKGFGAVYSPRGSDKFKAFYSNRPEVLNETTETYFSSRNFPPPYSNLTGNINGGVFVFKPKLIAEAFKNYYFSDHSQGEKEAFEEAPMAYITQSLGLFFPLDEKFNTQFFYELYTPEGKNILKIKKNLFYKIINEILIRIFKLPPDIIIFKKLRDFSQQILNNVYILHFSGRMNPKLYSLKQEDK</sequence>